<dbReference type="RefSeq" id="WP_041341419.1">
    <property type="nucleotide sequence ID" value="NZ_CP007151.1"/>
</dbReference>
<evidence type="ECO:0000256" key="1">
    <source>
        <dbReference type="SAM" id="Phobius"/>
    </source>
</evidence>
<dbReference type="Proteomes" id="UP000061489">
    <property type="component" value="Chromosome"/>
</dbReference>
<dbReference type="Pfam" id="PF14316">
    <property type="entry name" value="DUF4381"/>
    <property type="match status" value="1"/>
</dbReference>
<name>W5YRV4_9GAMM</name>
<dbReference type="InterPro" id="IPR025489">
    <property type="entry name" value="DUF4381"/>
</dbReference>
<proteinExistence type="predicted"/>
<protein>
    <recommendedName>
        <fullName evidence="4">DUF4381 domain-containing protein</fullName>
    </recommendedName>
</protein>
<dbReference type="HOGENOM" id="CLU_113195_0_2_6"/>
<dbReference type="KEGG" id="msx:AU14_13360"/>
<dbReference type="EMBL" id="CP007151">
    <property type="protein sequence ID" value="AHI29218.1"/>
    <property type="molecule type" value="Genomic_DNA"/>
</dbReference>
<gene>
    <name evidence="2" type="ORF">AU14_13360</name>
</gene>
<organism evidence="2 3">
    <name type="scientific">Marinobacter similis</name>
    <dbReference type="NCBI Taxonomy" id="1420916"/>
    <lineage>
        <taxon>Bacteria</taxon>
        <taxon>Pseudomonadati</taxon>
        <taxon>Pseudomonadota</taxon>
        <taxon>Gammaproteobacteria</taxon>
        <taxon>Pseudomonadales</taxon>
        <taxon>Marinobacteraceae</taxon>
        <taxon>Marinobacter</taxon>
    </lineage>
</organism>
<evidence type="ECO:0000313" key="3">
    <source>
        <dbReference type="Proteomes" id="UP000061489"/>
    </source>
</evidence>
<evidence type="ECO:0000313" key="2">
    <source>
        <dbReference type="EMBL" id="AHI29218.1"/>
    </source>
</evidence>
<feature type="transmembrane region" description="Helical" evidence="1">
    <location>
        <begin position="28"/>
        <end position="47"/>
    </location>
</feature>
<reference evidence="2 3" key="1">
    <citation type="journal article" date="2014" name="Genome Announc.">
        <title>Draft Genome Sequences of Marinobacter similis A3d10T and Marinobacter salarius R9SW1T.</title>
        <authorList>
            <person name="Ivanova E.P."/>
            <person name="Ng H.J."/>
            <person name="Webb H.K."/>
            <person name="Feng G."/>
            <person name="Oshima K."/>
            <person name="Hattori M."/>
            <person name="Ohkuma M."/>
            <person name="Sergeev A.F."/>
            <person name="Mikhailov V.V."/>
            <person name="Crawford R.J."/>
            <person name="Sawabe T."/>
        </authorList>
    </citation>
    <scope>NUCLEOTIDE SEQUENCE [LARGE SCALE GENOMIC DNA]</scope>
    <source>
        <strain evidence="2 3">A3d10</strain>
    </source>
</reference>
<keyword evidence="1" id="KW-0472">Membrane</keyword>
<dbReference type="OrthoDB" id="283083at2"/>
<evidence type="ECO:0008006" key="4">
    <source>
        <dbReference type="Google" id="ProtNLM"/>
    </source>
</evidence>
<keyword evidence="1" id="KW-0812">Transmembrane</keyword>
<dbReference type="AlphaFoldDB" id="W5YRV4"/>
<keyword evidence="1" id="KW-1133">Transmembrane helix</keyword>
<accession>W5YRV4</accession>
<dbReference type="STRING" id="1420916.AU14_13360"/>
<sequence>MNPQDPLSQLKDIHLPATGGFWPPAPGWWLLALLVLLALAGLVWLLHRRRRRNRWLRLAKAELSGLEHQASPEPQWFAQLNSLLKRAARQRYPDKHPESLSGEAWVAFLLATAPKDRIASRPIVEAIVHSSWQPKASADPRQAMEFARSWLGGQAW</sequence>
<keyword evidence="3" id="KW-1185">Reference proteome</keyword>